<dbReference type="SUPFAM" id="SSF75217">
    <property type="entry name" value="alpha/beta knot"/>
    <property type="match status" value="1"/>
</dbReference>
<name>A0A433XGB3_9HYPH</name>
<dbReference type="CDD" id="cd18093">
    <property type="entry name" value="SpoU-like_TrmJ"/>
    <property type="match status" value="1"/>
</dbReference>
<dbReference type="Gene3D" id="3.40.1280.10">
    <property type="match status" value="1"/>
</dbReference>
<evidence type="ECO:0000256" key="2">
    <source>
        <dbReference type="ARBA" id="ARBA00022603"/>
    </source>
</evidence>
<dbReference type="Gene3D" id="1.10.8.590">
    <property type="match status" value="1"/>
</dbReference>
<dbReference type="GO" id="GO:0160206">
    <property type="term" value="F:tRNA (cytidine(32)/uridine(32)-2'-O)-methyltransferase activity"/>
    <property type="evidence" value="ECO:0007669"/>
    <property type="project" value="UniProtKB-EC"/>
</dbReference>
<proteinExistence type="inferred from homology"/>
<sequence>MAGTDSSQEIVFRPSPAIILCEPQLGENIGTTARAMANFGLWDLRLVNPRDGWPNERAIAAASRANHVIARVRVFATVEEAIADLTLVYATTARRRDLQKPVLGPDVAAQRLVGHIEGGRGAGLLFGRERWGLYNEEVALSDAIVTLPVEAAFASLNIAQAVLVLAYEWRRQSDLGAALPFTDTLAEPASKAELIGLFNHLEETLDRTGFFTAPDKRPTVVNNLRAMLSRGNFSAQEVRTLRGVISSIDRKHERPDPRRTPRKE</sequence>
<dbReference type="InterPro" id="IPR029028">
    <property type="entry name" value="Alpha/beta_knot_MTases"/>
</dbReference>
<comment type="function">
    <text evidence="5">Catalyzes the formation of 2'O-methylated cytidine (Cm32) or 2'O-methylated uridine (Um32) at position 32 in tRNA.</text>
</comment>
<keyword evidence="5" id="KW-0963">Cytoplasm</keyword>
<dbReference type="InterPro" id="IPR029026">
    <property type="entry name" value="tRNA_m1G_MTases_N"/>
</dbReference>
<evidence type="ECO:0000256" key="1">
    <source>
        <dbReference type="ARBA" id="ARBA00007228"/>
    </source>
</evidence>
<dbReference type="GO" id="GO:0002128">
    <property type="term" value="P:tRNA nucleoside ribose methylation"/>
    <property type="evidence" value="ECO:0007669"/>
    <property type="project" value="TreeGrafter"/>
</dbReference>
<dbReference type="Proteomes" id="UP000281547">
    <property type="component" value="Unassembled WGS sequence"/>
</dbReference>
<comment type="similarity">
    <text evidence="1">Belongs to the class IV-like SAM-binding methyltransferase superfamily. RNA methyltransferase TrmH family.</text>
</comment>
<dbReference type="Pfam" id="PF00588">
    <property type="entry name" value="SpoU_methylase"/>
    <property type="match status" value="1"/>
</dbReference>
<evidence type="ECO:0000256" key="5">
    <source>
        <dbReference type="RuleBase" id="RU362024"/>
    </source>
</evidence>
<dbReference type="OrthoDB" id="9806346at2"/>
<evidence type="ECO:0000259" key="6">
    <source>
        <dbReference type="Pfam" id="PF00588"/>
    </source>
</evidence>
<dbReference type="PANTHER" id="PTHR42786:SF7">
    <property type="entry name" value="TRNA_RRNA METHYLTRANSFERASE SPOU TYPE DOMAIN-CONTAINING PROTEIN"/>
    <property type="match status" value="1"/>
</dbReference>
<evidence type="ECO:0000256" key="3">
    <source>
        <dbReference type="ARBA" id="ARBA00022679"/>
    </source>
</evidence>
<dbReference type="GO" id="GO:0003723">
    <property type="term" value="F:RNA binding"/>
    <property type="evidence" value="ECO:0007669"/>
    <property type="project" value="InterPro"/>
</dbReference>
<gene>
    <name evidence="5" type="primary">trmJ</name>
    <name evidence="7" type="ORF">EMQ25_08230</name>
</gene>
<dbReference type="GO" id="GO:0106339">
    <property type="term" value="F:tRNA (cytidine(32)-2'-O)-methyltransferase activity"/>
    <property type="evidence" value="ECO:0007669"/>
    <property type="project" value="RHEA"/>
</dbReference>
<dbReference type="AlphaFoldDB" id="A0A433XGB3"/>
<evidence type="ECO:0000256" key="4">
    <source>
        <dbReference type="ARBA" id="ARBA00022691"/>
    </source>
</evidence>
<comment type="caution">
    <text evidence="7">The sequence shown here is derived from an EMBL/GenBank/DDBJ whole genome shotgun (WGS) entry which is preliminary data.</text>
</comment>
<keyword evidence="4 5" id="KW-0949">S-adenosyl-L-methionine</keyword>
<dbReference type="NCBIfam" id="TIGR00050">
    <property type="entry name" value="rRNA_methyl_1"/>
    <property type="match status" value="1"/>
</dbReference>
<evidence type="ECO:0000313" key="7">
    <source>
        <dbReference type="EMBL" id="RUT33100.1"/>
    </source>
</evidence>
<dbReference type="RefSeq" id="WP_127188055.1">
    <property type="nucleotide sequence ID" value="NZ_RZNJ01000002.1"/>
</dbReference>
<comment type="catalytic activity">
    <reaction evidence="5">
        <text>cytidine(32) in tRNA + S-adenosyl-L-methionine = 2'-O-methylcytidine(32) in tRNA + S-adenosyl-L-homocysteine + H(+)</text>
        <dbReference type="Rhea" id="RHEA:42932"/>
        <dbReference type="Rhea" id="RHEA-COMP:10288"/>
        <dbReference type="Rhea" id="RHEA-COMP:10289"/>
        <dbReference type="ChEBI" id="CHEBI:15378"/>
        <dbReference type="ChEBI" id="CHEBI:57856"/>
        <dbReference type="ChEBI" id="CHEBI:59789"/>
        <dbReference type="ChEBI" id="CHEBI:74495"/>
        <dbReference type="ChEBI" id="CHEBI:82748"/>
        <dbReference type="EC" id="2.1.1.200"/>
    </reaction>
</comment>
<dbReference type="EC" id="2.1.1.200" evidence="5"/>
<dbReference type="PIRSF" id="PIRSF004808">
    <property type="entry name" value="LasT"/>
    <property type="match status" value="1"/>
</dbReference>
<keyword evidence="8" id="KW-1185">Reference proteome</keyword>
<dbReference type="InterPro" id="IPR001537">
    <property type="entry name" value="SpoU_MeTrfase"/>
</dbReference>
<comment type="subunit">
    <text evidence="5">Homodimer.</text>
</comment>
<protein>
    <recommendedName>
        <fullName evidence="5">tRNA (cytidine/uridine-2'-O-)-methyltransferase TrmJ</fullName>
        <ecNumber evidence="5">2.1.1.200</ecNumber>
    </recommendedName>
    <alternativeName>
        <fullName evidence="5">tRNA (cytidine(32)/uridine(32)-2'-O)-methyltransferase</fullName>
    </alternativeName>
    <alternativeName>
        <fullName evidence="5">tRNA Cm32/Um32 methyltransferase</fullName>
    </alternativeName>
</protein>
<keyword evidence="2 5" id="KW-0489">Methyltransferase</keyword>
<dbReference type="EMBL" id="RZNJ01000002">
    <property type="protein sequence ID" value="RUT33100.1"/>
    <property type="molecule type" value="Genomic_DNA"/>
</dbReference>
<feature type="domain" description="tRNA/rRNA methyltransferase SpoU type" evidence="6">
    <location>
        <begin position="17"/>
        <end position="167"/>
    </location>
</feature>
<keyword evidence="5" id="KW-0819">tRNA processing</keyword>
<dbReference type="GO" id="GO:0005829">
    <property type="term" value="C:cytosol"/>
    <property type="evidence" value="ECO:0007669"/>
    <property type="project" value="TreeGrafter"/>
</dbReference>
<evidence type="ECO:0000313" key="8">
    <source>
        <dbReference type="Proteomes" id="UP000281547"/>
    </source>
</evidence>
<organism evidence="7 8">
    <name type="scientific">Arsenicitalea aurantiaca</name>
    <dbReference type="NCBI Taxonomy" id="1783274"/>
    <lineage>
        <taxon>Bacteria</taxon>
        <taxon>Pseudomonadati</taxon>
        <taxon>Pseudomonadota</taxon>
        <taxon>Alphaproteobacteria</taxon>
        <taxon>Hyphomicrobiales</taxon>
        <taxon>Devosiaceae</taxon>
        <taxon>Arsenicitalea</taxon>
    </lineage>
</organism>
<comment type="catalytic activity">
    <reaction evidence="5">
        <text>uridine(32) in tRNA + S-adenosyl-L-methionine = 2'-O-methyluridine(32) in tRNA + S-adenosyl-L-homocysteine + H(+)</text>
        <dbReference type="Rhea" id="RHEA:42936"/>
        <dbReference type="Rhea" id="RHEA-COMP:10107"/>
        <dbReference type="Rhea" id="RHEA-COMP:10290"/>
        <dbReference type="ChEBI" id="CHEBI:15378"/>
        <dbReference type="ChEBI" id="CHEBI:57856"/>
        <dbReference type="ChEBI" id="CHEBI:59789"/>
        <dbReference type="ChEBI" id="CHEBI:65315"/>
        <dbReference type="ChEBI" id="CHEBI:74478"/>
        <dbReference type="EC" id="2.1.1.200"/>
    </reaction>
</comment>
<dbReference type="PANTHER" id="PTHR42786">
    <property type="entry name" value="TRNA/RRNA METHYLTRANSFERASE"/>
    <property type="match status" value="1"/>
</dbReference>
<dbReference type="InterPro" id="IPR004384">
    <property type="entry name" value="RNA_MeTrfase_TrmJ/LasT"/>
</dbReference>
<keyword evidence="3 7" id="KW-0808">Transferase</keyword>
<accession>A0A433XGB3</accession>
<reference evidence="7 8" key="1">
    <citation type="journal article" date="2016" name="Int. J. Syst. Evol. Microbiol.">
        <title>Arsenicitalea aurantiaca gen. nov., sp. nov., a new member of the family Hyphomicrobiaceae, isolated from high-arsenic sediment.</title>
        <authorList>
            <person name="Mu Y."/>
            <person name="Zhou L."/>
            <person name="Zeng X.C."/>
            <person name="Liu L."/>
            <person name="Pan Y."/>
            <person name="Chen X."/>
            <person name="Wang J."/>
            <person name="Li S."/>
            <person name="Li W.J."/>
            <person name="Wang Y."/>
        </authorList>
    </citation>
    <scope>NUCLEOTIDE SEQUENCE [LARGE SCALE GENOMIC DNA]</scope>
    <source>
        <strain evidence="7 8">42-50</strain>
    </source>
</reference>
<comment type="subcellular location">
    <subcellularLocation>
        <location evidence="5">Cytoplasm</location>
    </subcellularLocation>
</comment>